<keyword evidence="1" id="KW-0472">Membrane</keyword>
<feature type="domain" description="Aminoglycoside phosphotransferase" evidence="2">
    <location>
        <begin position="236"/>
        <end position="330"/>
    </location>
</feature>
<organism evidence="3 4">
    <name type="scientific">Exobacillus caeni</name>
    <dbReference type="NCBI Taxonomy" id="2574798"/>
    <lineage>
        <taxon>Bacteria</taxon>
        <taxon>Bacillati</taxon>
        <taxon>Bacillota</taxon>
        <taxon>Bacilli</taxon>
        <taxon>Bacillales</taxon>
        <taxon>Guptibacillaceae</taxon>
        <taxon>Exobacillus</taxon>
    </lineage>
</organism>
<keyword evidence="1" id="KW-1133">Transmembrane helix</keyword>
<dbReference type="PANTHER" id="PTHR39179:SF3">
    <property type="entry name" value="COTS-RELATED PROTEIN"/>
    <property type="match status" value="1"/>
</dbReference>
<dbReference type="AlphaFoldDB" id="A0A5R9F692"/>
<dbReference type="Proteomes" id="UP000308230">
    <property type="component" value="Unassembled WGS sequence"/>
</dbReference>
<dbReference type="Gene3D" id="3.90.1200.10">
    <property type="match status" value="1"/>
</dbReference>
<name>A0A5R9F692_9BACL</name>
<dbReference type="OrthoDB" id="2373610at2"/>
<evidence type="ECO:0000256" key="1">
    <source>
        <dbReference type="SAM" id="Phobius"/>
    </source>
</evidence>
<reference evidence="3 4" key="1">
    <citation type="submission" date="2019-04" db="EMBL/GenBank/DDBJ databases">
        <title>Bacillus caeni sp. nov., a bacterium isolated from mangrove sediment.</title>
        <authorList>
            <person name="Huang H."/>
            <person name="Mo K."/>
            <person name="Hu Y."/>
        </authorList>
    </citation>
    <scope>NUCLEOTIDE SEQUENCE [LARGE SCALE GENOMIC DNA]</scope>
    <source>
        <strain evidence="3 4">HB172195</strain>
    </source>
</reference>
<dbReference type="InterPro" id="IPR011009">
    <property type="entry name" value="Kinase-like_dom_sf"/>
</dbReference>
<comment type="caution">
    <text evidence="3">The sequence shown here is derived from an EMBL/GenBank/DDBJ whole genome shotgun (WGS) entry which is preliminary data.</text>
</comment>
<evidence type="ECO:0000259" key="2">
    <source>
        <dbReference type="Pfam" id="PF01636"/>
    </source>
</evidence>
<dbReference type="GO" id="GO:0042601">
    <property type="term" value="C:endospore-forming forespore"/>
    <property type="evidence" value="ECO:0007669"/>
    <property type="project" value="TreeGrafter"/>
</dbReference>
<feature type="transmembrane region" description="Helical" evidence="1">
    <location>
        <begin position="46"/>
        <end position="71"/>
    </location>
</feature>
<keyword evidence="4" id="KW-1185">Reference proteome</keyword>
<proteinExistence type="predicted"/>
<dbReference type="InterPro" id="IPR047175">
    <property type="entry name" value="CotS-like"/>
</dbReference>
<dbReference type="EMBL" id="SWLG01000001">
    <property type="protein sequence ID" value="TLS39262.1"/>
    <property type="molecule type" value="Genomic_DNA"/>
</dbReference>
<dbReference type="SUPFAM" id="SSF56112">
    <property type="entry name" value="Protein kinase-like (PK-like)"/>
    <property type="match status" value="1"/>
</dbReference>
<keyword evidence="1" id="KW-0812">Transmembrane</keyword>
<evidence type="ECO:0000313" key="3">
    <source>
        <dbReference type="EMBL" id="TLS39262.1"/>
    </source>
</evidence>
<dbReference type="PANTHER" id="PTHR39179">
    <property type="entry name" value="SPORE COAT PROTEIN I"/>
    <property type="match status" value="1"/>
</dbReference>
<dbReference type="InterPro" id="IPR002575">
    <property type="entry name" value="Aminoglycoside_PTrfase"/>
</dbReference>
<protein>
    <recommendedName>
        <fullName evidence="2">Aminoglycoside phosphotransferase domain-containing protein</fullName>
    </recommendedName>
</protein>
<dbReference type="Pfam" id="PF01636">
    <property type="entry name" value="APH"/>
    <property type="match status" value="1"/>
</dbReference>
<sequence>MAEKTGIGKQSLKSKWRVIKWPNHNTACRICKVIQIWEDTITNQEIAAAVVMLFIIQPLKVIIQLIQITMLRKCMRKRNLKAIMRSLDNKELERGDSNQLDRLFFQYIQETGLIIDSCHVLKKNVVKLQTEQGPKVLKGFKNKEKLHGQLLLGSILDDRNEKVAASFEPFPTKEWFFHYDGLYWACMPVEEGTPLDFSKRADRLLGLRQIAKFHKETGNLTKDVAPLKLFQLNEKWLRRYNRFQLSLNQAPIQKEFVPLASSVQRWGEWILERINRKFLQHLEVEALNNRSLIHGDVAHHNFLRNKFETVLIDFDLIAYAPLEYDYLQYINRIMPFLKWDLQEVRDIPIPGLKHCLQNPDLYLLLAFPTDFFREWLFLMRTNEQKLNNYLAYARQKFQERERFFIQVQKAYYKRITYN</sequence>
<gene>
    <name evidence="3" type="ORF">FCL54_02850</name>
</gene>
<evidence type="ECO:0000313" key="4">
    <source>
        <dbReference type="Proteomes" id="UP000308230"/>
    </source>
</evidence>
<accession>A0A5R9F692</accession>